<protein>
    <submittedName>
        <fullName evidence="4">Putative anti-sigma-YlaC factor YlaD</fullName>
    </submittedName>
</protein>
<dbReference type="AlphaFoldDB" id="A0A7W7T4X6"/>
<dbReference type="RefSeq" id="WP_184670734.1">
    <property type="nucleotide sequence ID" value="NZ_BAABAI010000022.1"/>
</dbReference>
<evidence type="ECO:0000256" key="1">
    <source>
        <dbReference type="SAM" id="MobiDB-lite"/>
    </source>
</evidence>
<feature type="transmembrane region" description="Helical" evidence="2">
    <location>
        <begin position="80"/>
        <end position="102"/>
    </location>
</feature>
<dbReference type="Proteomes" id="UP000542674">
    <property type="component" value="Unassembled WGS sequence"/>
</dbReference>
<feature type="compositionally biased region" description="Basic residues" evidence="1">
    <location>
        <begin position="226"/>
        <end position="240"/>
    </location>
</feature>
<keyword evidence="2" id="KW-0472">Membrane</keyword>
<keyword evidence="5" id="KW-1185">Reference proteome</keyword>
<sequence>MECETCREALSARLDGEAEPVPAADVDAHLEGCAACRSWQDEAMALTRSLRVRAASATPDLAAVVVARGIRRGFGFARPALGAVGVAQLLLGGVQLFGVFGASDVHGAGVHGVAGGHLFNEATAWNLALGLGILCAAWWPRVAGGLLPVLGGFLAVLAPFSVYDLSSGHASATRVLSHVILVVGLVLLIVVHRGRRGPDRRGLPVEDRVVDGVAEVRGGGAERSTRRARSRLRPVGRRAA</sequence>
<evidence type="ECO:0000259" key="3">
    <source>
        <dbReference type="Pfam" id="PF13490"/>
    </source>
</evidence>
<accession>A0A7W7T4X6</accession>
<keyword evidence="2" id="KW-0812">Transmembrane</keyword>
<feature type="transmembrane region" description="Helical" evidence="2">
    <location>
        <begin position="146"/>
        <end position="163"/>
    </location>
</feature>
<evidence type="ECO:0000313" key="5">
    <source>
        <dbReference type="Proteomes" id="UP000542674"/>
    </source>
</evidence>
<reference evidence="4 5" key="1">
    <citation type="submission" date="2020-08" db="EMBL/GenBank/DDBJ databases">
        <title>Sequencing the genomes of 1000 actinobacteria strains.</title>
        <authorList>
            <person name="Klenk H.-P."/>
        </authorList>
    </citation>
    <scope>NUCLEOTIDE SEQUENCE [LARGE SCALE GENOMIC DNA]</scope>
    <source>
        <strain evidence="4 5">DSM 45084</strain>
    </source>
</reference>
<evidence type="ECO:0000256" key="2">
    <source>
        <dbReference type="SAM" id="Phobius"/>
    </source>
</evidence>
<name>A0A7W7T4X6_9PSEU</name>
<feature type="transmembrane region" description="Helical" evidence="2">
    <location>
        <begin position="122"/>
        <end position="139"/>
    </location>
</feature>
<dbReference type="InterPro" id="IPR027383">
    <property type="entry name" value="Znf_put"/>
</dbReference>
<evidence type="ECO:0000313" key="4">
    <source>
        <dbReference type="EMBL" id="MBB4966621.1"/>
    </source>
</evidence>
<keyword evidence="2" id="KW-1133">Transmembrane helix</keyword>
<gene>
    <name evidence="4" type="ORF">F4559_003980</name>
</gene>
<comment type="caution">
    <text evidence="4">The sequence shown here is derived from an EMBL/GenBank/DDBJ whole genome shotgun (WGS) entry which is preliminary data.</text>
</comment>
<dbReference type="Pfam" id="PF13490">
    <property type="entry name" value="zf-HC2"/>
    <property type="match status" value="1"/>
</dbReference>
<feature type="transmembrane region" description="Helical" evidence="2">
    <location>
        <begin position="175"/>
        <end position="191"/>
    </location>
</feature>
<proteinExistence type="predicted"/>
<feature type="region of interest" description="Disordered" evidence="1">
    <location>
        <begin position="218"/>
        <end position="240"/>
    </location>
</feature>
<feature type="domain" description="Putative zinc-finger" evidence="3">
    <location>
        <begin position="3"/>
        <end position="37"/>
    </location>
</feature>
<organism evidence="4 5">
    <name type="scientific">Saccharothrix violaceirubra</name>
    <dbReference type="NCBI Taxonomy" id="413306"/>
    <lineage>
        <taxon>Bacteria</taxon>
        <taxon>Bacillati</taxon>
        <taxon>Actinomycetota</taxon>
        <taxon>Actinomycetes</taxon>
        <taxon>Pseudonocardiales</taxon>
        <taxon>Pseudonocardiaceae</taxon>
        <taxon>Saccharothrix</taxon>
    </lineage>
</organism>
<dbReference type="EMBL" id="JACHJS010000001">
    <property type="protein sequence ID" value="MBB4966621.1"/>
    <property type="molecule type" value="Genomic_DNA"/>
</dbReference>